<proteinExistence type="predicted"/>
<dbReference type="Proteomes" id="UP001140453">
    <property type="component" value="Unassembled WGS sequence"/>
</dbReference>
<keyword evidence="2" id="KW-1185">Reference proteome</keyword>
<sequence>MNVAYKTIADKSINFKKALEIFTYANAQFKDDHTTMSSKQCYRAAYDLPNQDVRTESIHYMRFCVILSKESFRRTASRVRNSRNKTVPMQNLTCAKLSVMRRRSNSFSCDTANSTYMGVRSKLIDRSVNGALSHDKQHAANFDDPENTCAQLNMAAISTMDNSLRRAKILSGQTSRASQDCDNIALLRSTLSYLALFITSWLAQMWMQFLTEADDKQVHLLSRVPKGVEVLAKRRTLPAIAPKSPFESFFHMKTLSANMKCSSSALKWELVSNSRKCSPFSEHFYSLGDPG</sequence>
<protein>
    <submittedName>
        <fullName evidence="1">Uncharacterized protein</fullName>
    </submittedName>
</protein>
<name>A0A9W8YNX9_9PEZI</name>
<organism evidence="1 2">
    <name type="scientific">Gnomoniopsis smithogilvyi</name>
    <dbReference type="NCBI Taxonomy" id="1191159"/>
    <lineage>
        <taxon>Eukaryota</taxon>
        <taxon>Fungi</taxon>
        <taxon>Dikarya</taxon>
        <taxon>Ascomycota</taxon>
        <taxon>Pezizomycotina</taxon>
        <taxon>Sordariomycetes</taxon>
        <taxon>Sordariomycetidae</taxon>
        <taxon>Diaporthales</taxon>
        <taxon>Gnomoniaceae</taxon>
        <taxon>Gnomoniopsis</taxon>
    </lineage>
</organism>
<evidence type="ECO:0000313" key="1">
    <source>
        <dbReference type="EMBL" id="KAJ4388606.1"/>
    </source>
</evidence>
<reference evidence="1" key="1">
    <citation type="submission" date="2022-10" db="EMBL/GenBank/DDBJ databases">
        <title>Tapping the CABI collections for fungal endophytes: first genome assemblies for Collariella, Neodidymelliopsis, Ascochyta clinopodiicola, Didymella pomorum, Didymosphaeria variabile, Neocosmospora piperis and Neocucurbitaria cava.</title>
        <authorList>
            <person name="Hill R."/>
        </authorList>
    </citation>
    <scope>NUCLEOTIDE SEQUENCE</scope>
    <source>
        <strain evidence="1">IMI 355082</strain>
    </source>
</reference>
<gene>
    <name evidence="1" type="ORF">N0V93_006064</name>
</gene>
<dbReference type="AlphaFoldDB" id="A0A9W8YNX9"/>
<comment type="caution">
    <text evidence="1">The sequence shown here is derived from an EMBL/GenBank/DDBJ whole genome shotgun (WGS) entry which is preliminary data.</text>
</comment>
<accession>A0A9W8YNX9</accession>
<dbReference type="EMBL" id="JAPEVB010000004">
    <property type="protein sequence ID" value="KAJ4388606.1"/>
    <property type="molecule type" value="Genomic_DNA"/>
</dbReference>
<evidence type="ECO:0000313" key="2">
    <source>
        <dbReference type="Proteomes" id="UP001140453"/>
    </source>
</evidence>